<accession>A0AAD1UGJ4</accession>
<dbReference type="AlphaFoldDB" id="A0AAD1UGJ4"/>
<evidence type="ECO:0000313" key="1">
    <source>
        <dbReference type="EMBL" id="CAI2368976.1"/>
    </source>
</evidence>
<reference evidence="1" key="1">
    <citation type="submission" date="2023-07" db="EMBL/GenBank/DDBJ databases">
        <authorList>
            <consortium name="AG Swart"/>
            <person name="Singh M."/>
            <person name="Singh A."/>
            <person name="Seah K."/>
            <person name="Emmerich C."/>
        </authorList>
    </citation>
    <scope>NUCLEOTIDE SEQUENCE</scope>
    <source>
        <strain evidence="1">DP1</strain>
    </source>
</reference>
<dbReference type="EMBL" id="CAMPGE010010120">
    <property type="protein sequence ID" value="CAI2368976.1"/>
    <property type="molecule type" value="Genomic_DNA"/>
</dbReference>
<proteinExistence type="predicted"/>
<organism evidence="1 2">
    <name type="scientific">Euplotes crassus</name>
    <dbReference type="NCBI Taxonomy" id="5936"/>
    <lineage>
        <taxon>Eukaryota</taxon>
        <taxon>Sar</taxon>
        <taxon>Alveolata</taxon>
        <taxon>Ciliophora</taxon>
        <taxon>Intramacronucleata</taxon>
        <taxon>Spirotrichea</taxon>
        <taxon>Hypotrichia</taxon>
        <taxon>Euplotida</taxon>
        <taxon>Euplotidae</taxon>
        <taxon>Moneuplotes</taxon>
    </lineage>
</organism>
<gene>
    <name evidence="1" type="ORF">ECRASSUSDP1_LOCUS10272</name>
</gene>
<evidence type="ECO:0000313" key="2">
    <source>
        <dbReference type="Proteomes" id="UP001295684"/>
    </source>
</evidence>
<name>A0AAD1UGJ4_EUPCR</name>
<keyword evidence="2" id="KW-1185">Reference proteome</keyword>
<sequence length="87" mass="9910">MRYCPTISCSNQAYVVELKPKFRPTTEEGFCCEVELCGNKATIFHSDFKYTFVIIIPSKRAGTNGPIAKKRIHRKIKANLTKDKVVE</sequence>
<protein>
    <submittedName>
        <fullName evidence="1">Uncharacterized protein</fullName>
    </submittedName>
</protein>
<dbReference type="Proteomes" id="UP001295684">
    <property type="component" value="Unassembled WGS sequence"/>
</dbReference>
<comment type="caution">
    <text evidence="1">The sequence shown here is derived from an EMBL/GenBank/DDBJ whole genome shotgun (WGS) entry which is preliminary data.</text>
</comment>